<dbReference type="GO" id="GO:0016432">
    <property type="term" value="F:tRNA-uridine aminocarboxypropyltransferase activity"/>
    <property type="evidence" value="ECO:0007669"/>
    <property type="project" value="UniProtKB-EC"/>
</dbReference>
<reference evidence="7 9" key="3">
    <citation type="submission" date="2020-09" db="EMBL/GenBank/DDBJ databases">
        <title>Complete, closed and curated genome sequences of Photobacterium damselae subsp. piscicida isolates from Australia indicate localised evolution and additional plasmid-borne pathogenicity mechanisms.</title>
        <authorList>
            <person name="Baseggio L."/>
            <person name="Silayeva O."/>
            <person name="Buller N."/>
            <person name="Landos M."/>
            <person name="Engelstaedter J."/>
            <person name="Barnes A.C."/>
        </authorList>
    </citation>
    <scope>NUCLEOTIDE SEQUENCE [LARGE SCALE GENOMIC DNA]</scope>
    <source>
        <strain evidence="7 9">AS-16-0540-1</strain>
    </source>
</reference>
<feature type="domain" description="DTW" evidence="5">
    <location>
        <begin position="1"/>
        <end position="187"/>
    </location>
</feature>
<dbReference type="Pfam" id="PF03942">
    <property type="entry name" value="DTW"/>
    <property type="match status" value="1"/>
</dbReference>
<name>A0A1Q9H1V7_PHODP</name>
<reference evidence="8" key="2">
    <citation type="submission" date="2017-05" db="EMBL/GenBank/DDBJ databases">
        <title>Whole genome sequence of fish pathogenic bacteria, Photobacterium damselae subsp. piscicida, strain 91-197, isolated from hybrid striped bass (Morone sp.) in USA.</title>
        <authorList>
            <person name="Teru Y."/>
            <person name="Hikima J."/>
            <person name="Kono T."/>
            <person name="Sakai M."/>
            <person name="Takano T."/>
            <person name="Hawke J.P."/>
            <person name="Takeyama H."/>
            <person name="Aoki T."/>
        </authorList>
    </citation>
    <scope>NUCLEOTIDE SEQUENCE [LARGE SCALE GENOMIC DNA]</scope>
    <source>
        <strain evidence="8">91-197</strain>
    </source>
</reference>
<proteinExistence type="predicted"/>
<dbReference type="Proteomes" id="UP000516656">
    <property type="component" value="Chromosome 1"/>
</dbReference>
<evidence type="ECO:0000256" key="1">
    <source>
        <dbReference type="ARBA" id="ARBA00012386"/>
    </source>
</evidence>
<keyword evidence="4" id="KW-0819">tRNA processing</keyword>
<dbReference type="EMBL" id="CP061854">
    <property type="protein sequence ID" value="QOD56597.1"/>
    <property type="molecule type" value="Genomic_DNA"/>
</dbReference>
<evidence type="ECO:0000313" key="9">
    <source>
        <dbReference type="Proteomes" id="UP000516656"/>
    </source>
</evidence>
<dbReference type="InterPro" id="IPR039262">
    <property type="entry name" value="DTWD2/TAPT"/>
</dbReference>
<sequence>MACPRCGFVHNCICHLEPTLSCSAHFVLLTHQKELNKETNTGVLMTRTLPHCQLIAWHRTEPDTTLIAQLNSDQYQPWLLFPADEQTPATHWQPDMSKTPLFIILDATWQEARKMVRKSPYLQSLPRLQLNTEHPSHYQLRRNQQPGNLCTCEAGIELLKLLQYPEQAQQLQQYFTGFIDVFHADRSGHHISQ</sequence>
<gene>
    <name evidence="7" type="ORF">IC627_00370</name>
    <name evidence="6" type="ORF">PDPUS_1_03176</name>
</gene>
<dbReference type="PANTHER" id="PTHR21392">
    <property type="entry name" value="TRNA-URIDINE AMINOCARBOXYPROPYLTRANSFERASE 2"/>
    <property type="match status" value="1"/>
</dbReference>
<accession>A0A1Q9H1V7</accession>
<evidence type="ECO:0000259" key="5">
    <source>
        <dbReference type="SMART" id="SM01144"/>
    </source>
</evidence>
<dbReference type="InterPro" id="IPR005636">
    <property type="entry name" value="DTW"/>
</dbReference>
<dbReference type="PANTHER" id="PTHR21392:SF1">
    <property type="entry name" value="TRNA-URIDINE AMINOCARBOXYPROPYLTRANSFERASE"/>
    <property type="match status" value="1"/>
</dbReference>
<dbReference type="GO" id="GO:0008033">
    <property type="term" value="P:tRNA processing"/>
    <property type="evidence" value="ECO:0007669"/>
    <property type="project" value="UniProtKB-KW"/>
</dbReference>
<dbReference type="SMART" id="SM01144">
    <property type="entry name" value="DTW"/>
    <property type="match status" value="1"/>
</dbReference>
<evidence type="ECO:0000313" key="8">
    <source>
        <dbReference type="Proteomes" id="UP000218676"/>
    </source>
</evidence>
<organism evidence="7 9">
    <name type="scientific">Photobacterium damsela subsp. piscicida</name>
    <name type="common">Pasteurella piscicida</name>
    <dbReference type="NCBI Taxonomy" id="38294"/>
    <lineage>
        <taxon>Bacteria</taxon>
        <taxon>Pseudomonadati</taxon>
        <taxon>Pseudomonadota</taxon>
        <taxon>Gammaproteobacteria</taxon>
        <taxon>Vibrionales</taxon>
        <taxon>Vibrionaceae</taxon>
        <taxon>Photobacterium</taxon>
    </lineage>
</organism>
<evidence type="ECO:0000256" key="2">
    <source>
        <dbReference type="ARBA" id="ARBA00022679"/>
    </source>
</evidence>
<keyword evidence="2" id="KW-0808">Transferase</keyword>
<evidence type="ECO:0000313" key="7">
    <source>
        <dbReference type="EMBL" id="QOD56597.1"/>
    </source>
</evidence>
<dbReference type="RefSeq" id="WP_044173872.1">
    <property type="nucleotide sequence ID" value="NZ_AP018045.1"/>
</dbReference>
<reference evidence="6" key="1">
    <citation type="journal article" date="2017" name="Genome Announc.">
        <title>Whole-Genome Sequence of Photobacterium damselae subsp. piscicida Strain 91-197, Isolated from Hybrid Striped Bass (Morone sp.) in the United States.</title>
        <authorList>
            <person name="Teru Y."/>
            <person name="Hikima J."/>
            <person name="Kono T."/>
            <person name="Sakai M."/>
            <person name="Takano T."/>
            <person name="Hawke J.P."/>
            <person name="Takeyama H."/>
            <person name="Aoki T."/>
        </authorList>
    </citation>
    <scope>NUCLEOTIDE SEQUENCE</scope>
    <source>
        <strain evidence="6">91-197</strain>
    </source>
</reference>
<dbReference type="EMBL" id="AP018045">
    <property type="protein sequence ID" value="BAX54550.1"/>
    <property type="molecule type" value="Genomic_DNA"/>
</dbReference>
<protein>
    <recommendedName>
        <fullName evidence="1">tRNA-uridine aminocarboxypropyltransferase</fullName>
        <ecNumber evidence="1">2.5.1.25</ecNumber>
    </recommendedName>
</protein>
<keyword evidence="3" id="KW-0949">S-adenosyl-L-methionine</keyword>
<evidence type="ECO:0000313" key="6">
    <source>
        <dbReference type="EMBL" id="BAX54550.1"/>
    </source>
</evidence>
<dbReference type="EC" id="2.5.1.25" evidence="1"/>
<dbReference type="Proteomes" id="UP000218676">
    <property type="component" value="Chromosome 1"/>
</dbReference>
<dbReference type="AlphaFoldDB" id="A0A1Q9H1V7"/>
<evidence type="ECO:0000256" key="3">
    <source>
        <dbReference type="ARBA" id="ARBA00022691"/>
    </source>
</evidence>
<evidence type="ECO:0000256" key="4">
    <source>
        <dbReference type="ARBA" id="ARBA00022694"/>
    </source>
</evidence>